<proteinExistence type="predicted"/>
<dbReference type="Proteomes" id="UP000193380">
    <property type="component" value="Unassembled WGS sequence"/>
</dbReference>
<protein>
    <submittedName>
        <fullName evidence="1">Uncharacterized protein</fullName>
    </submittedName>
</protein>
<evidence type="ECO:0000313" key="1">
    <source>
        <dbReference type="EMBL" id="CDR19068.1"/>
    </source>
</evidence>
<evidence type="ECO:0000313" key="2">
    <source>
        <dbReference type="Proteomes" id="UP000193380"/>
    </source>
</evidence>
<dbReference type="PaxDb" id="8022-A0A061A8X3"/>
<dbReference type="PANTHER" id="PTHR47315">
    <property type="entry name" value="FIBROUS SHEATH INTERACTING PROTEIN 2"/>
    <property type="match status" value="1"/>
</dbReference>
<dbReference type="PANTHER" id="PTHR47315:SF3">
    <property type="entry name" value="FIBROUS SHEATH-INTERACTING PROTEIN 2-LIKE"/>
    <property type="match status" value="1"/>
</dbReference>
<dbReference type="AlphaFoldDB" id="A0A061A8X3"/>
<reference evidence="1" key="2">
    <citation type="submission" date="2014-03" db="EMBL/GenBank/DDBJ databases">
        <authorList>
            <person name="Genoscope - CEA"/>
        </authorList>
    </citation>
    <scope>NUCLEOTIDE SEQUENCE</scope>
</reference>
<dbReference type="EMBL" id="FR982922">
    <property type="protein sequence ID" value="CDR19068.1"/>
    <property type="molecule type" value="Genomic_DNA"/>
</dbReference>
<gene>
    <name evidence="1" type="ORF">GSONMT00039571001</name>
</gene>
<dbReference type="InterPro" id="IPR038891">
    <property type="entry name" value="FSIP2"/>
</dbReference>
<accession>A0A061A8X3</accession>
<name>A0A061A8X3_ONCMY</name>
<reference evidence="1" key="1">
    <citation type="journal article" date="2014" name="Nat. Commun.">
        <title>The rainbow trout genome provides novel insights into evolution after whole-genome duplication in vertebrates.</title>
        <authorList>
            <person name="Berthelot C."/>
            <person name="Brunet F."/>
            <person name="Chalopin D."/>
            <person name="Juanchich A."/>
            <person name="Bernard M."/>
            <person name="Noel B."/>
            <person name="Bento P."/>
            <person name="Da Silva C."/>
            <person name="Labadie K."/>
            <person name="Alberti A."/>
            <person name="Aury J.M."/>
            <person name="Louis A."/>
            <person name="Dehais P."/>
            <person name="Bardou P."/>
            <person name="Montfort J."/>
            <person name="Klopp C."/>
            <person name="Cabau C."/>
            <person name="Gaspin C."/>
            <person name="Thorgaard G.H."/>
            <person name="Boussaha M."/>
            <person name="Quillet E."/>
            <person name="Guyomard R."/>
            <person name="Galiana D."/>
            <person name="Bobe J."/>
            <person name="Volff J.N."/>
            <person name="Genet C."/>
            <person name="Wincker P."/>
            <person name="Jaillon O."/>
            <person name="Roest Crollius H."/>
            <person name="Guiguen Y."/>
        </authorList>
    </citation>
    <scope>NUCLEOTIDE SEQUENCE [LARGE SCALE GENOMIC DNA]</scope>
</reference>
<organism evidence="1 2">
    <name type="scientific">Oncorhynchus mykiss</name>
    <name type="common">Rainbow trout</name>
    <name type="synonym">Salmo gairdneri</name>
    <dbReference type="NCBI Taxonomy" id="8022"/>
    <lineage>
        <taxon>Eukaryota</taxon>
        <taxon>Metazoa</taxon>
        <taxon>Chordata</taxon>
        <taxon>Craniata</taxon>
        <taxon>Vertebrata</taxon>
        <taxon>Euteleostomi</taxon>
        <taxon>Actinopterygii</taxon>
        <taxon>Neopterygii</taxon>
        <taxon>Teleostei</taxon>
        <taxon>Protacanthopterygii</taxon>
        <taxon>Salmoniformes</taxon>
        <taxon>Salmonidae</taxon>
        <taxon>Salmoninae</taxon>
        <taxon>Oncorhynchus</taxon>
    </lineage>
</organism>
<sequence length="109" mass="13075">MIVSWLQEAPERTFPVFFRGKLGEKLHQETPGFDLLDPNMRVIDVSYNRLHDKHLKSFFRHPERKKRLVKQGLITSNEKARQTSLFFPKSKSDTYMELRKLYRCKQYDG</sequence>